<dbReference type="EMBL" id="BMAO01020187">
    <property type="protein sequence ID" value="GFQ65514.1"/>
    <property type="molecule type" value="Genomic_DNA"/>
</dbReference>
<proteinExistence type="inferred from homology"/>
<organism evidence="2 3">
    <name type="scientific">Trichonephila clavata</name>
    <name type="common">Joro spider</name>
    <name type="synonym">Nephila clavata</name>
    <dbReference type="NCBI Taxonomy" id="2740835"/>
    <lineage>
        <taxon>Eukaryota</taxon>
        <taxon>Metazoa</taxon>
        <taxon>Ecdysozoa</taxon>
        <taxon>Arthropoda</taxon>
        <taxon>Chelicerata</taxon>
        <taxon>Arachnida</taxon>
        <taxon>Araneae</taxon>
        <taxon>Araneomorphae</taxon>
        <taxon>Entelegynae</taxon>
        <taxon>Araneoidea</taxon>
        <taxon>Nephilidae</taxon>
        <taxon>Trichonephila</taxon>
    </lineage>
</organism>
<evidence type="ECO:0000256" key="1">
    <source>
        <dbReference type="ARBA" id="ARBA00009884"/>
    </source>
</evidence>
<dbReference type="InterPro" id="IPR027482">
    <property type="entry name" value="Sec1-like_dom2"/>
</dbReference>
<gene>
    <name evidence="2" type="primary">VPS33B</name>
    <name evidence="2" type="ORF">TNCT_136561</name>
</gene>
<dbReference type="PANTHER" id="PTHR11679">
    <property type="entry name" value="VESICLE PROTEIN SORTING-ASSOCIATED"/>
    <property type="match status" value="1"/>
</dbReference>
<sequence length="235" mass="25701">DPYPSALRLMCLLSISQDGLLSSEYESLATQFRQSYGCKYVSTLYKLNKLGILVEQAPLYQPSTSRGSKLTEVATSKATKIAEKVVTAVNFPKYSSFRTITKKFNLIPIEEEGVNLKKPTDMSYVFGGSYAPLIGRITEQVAIHGTLKSFEDSMKLLPGPTIINYKADKKTGHVVPTKDINAKTIFVYVLGGITYAEVAALRLLGKLHGCKIFIGTTSFISGGSLLKMLSPPEES</sequence>
<dbReference type="InterPro" id="IPR001619">
    <property type="entry name" value="Sec1-like"/>
</dbReference>
<name>A0A8X6GEQ8_TRICU</name>
<dbReference type="SUPFAM" id="SSF56815">
    <property type="entry name" value="Sec1/munc18-like (SM) proteins"/>
    <property type="match status" value="1"/>
</dbReference>
<dbReference type="OrthoDB" id="10262528at2759"/>
<feature type="non-terminal residue" evidence="2">
    <location>
        <position position="1"/>
    </location>
</feature>
<reference evidence="2" key="1">
    <citation type="submission" date="2020-07" db="EMBL/GenBank/DDBJ databases">
        <title>Multicomponent nature underlies the extraordinary mechanical properties of spider dragline silk.</title>
        <authorList>
            <person name="Kono N."/>
            <person name="Nakamura H."/>
            <person name="Mori M."/>
            <person name="Yoshida Y."/>
            <person name="Ohtoshi R."/>
            <person name="Malay A.D."/>
            <person name="Moran D.A.P."/>
            <person name="Tomita M."/>
            <person name="Numata K."/>
            <person name="Arakawa K."/>
        </authorList>
    </citation>
    <scope>NUCLEOTIDE SEQUENCE</scope>
</reference>
<dbReference type="Proteomes" id="UP000887116">
    <property type="component" value="Unassembled WGS sequence"/>
</dbReference>
<comment type="caution">
    <text evidence="2">The sequence shown here is derived from an EMBL/GenBank/DDBJ whole genome shotgun (WGS) entry which is preliminary data.</text>
</comment>
<comment type="similarity">
    <text evidence="1">Belongs to the STXBP/unc-18/SEC1 family.</text>
</comment>
<accession>A0A8X6GEQ8</accession>
<dbReference type="InterPro" id="IPR043155">
    <property type="entry name" value="VPS33_dom3b"/>
</dbReference>
<dbReference type="Gene3D" id="3.40.50.1910">
    <property type="match status" value="1"/>
</dbReference>
<dbReference type="InterPro" id="IPR036045">
    <property type="entry name" value="Sec1-like_sf"/>
</dbReference>
<dbReference type="AlphaFoldDB" id="A0A8X6GEQ8"/>
<evidence type="ECO:0000313" key="2">
    <source>
        <dbReference type="EMBL" id="GFQ65514.1"/>
    </source>
</evidence>
<dbReference type="GO" id="GO:0016192">
    <property type="term" value="P:vesicle-mediated transport"/>
    <property type="evidence" value="ECO:0007669"/>
    <property type="project" value="InterPro"/>
</dbReference>
<dbReference type="Pfam" id="PF00995">
    <property type="entry name" value="Sec1"/>
    <property type="match status" value="1"/>
</dbReference>
<protein>
    <submittedName>
        <fullName evidence="2">Vacuolar protein sorting-associated protein 33B</fullName>
    </submittedName>
</protein>
<dbReference type="Gene3D" id="1.25.40.850">
    <property type="match status" value="1"/>
</dbReference>
<keyword evidence="3" id="KW-1185">Reference proteome</keyword>
<evidence type="ECO:0000313" key="3">
    <source>
        <dbReference type="Proteomes" id="UP000887116"/>
    </source>
</evidence>